<reference evidence="10 11" key="1">
    <citation type="journal article" date="2011" name="Stand. Genomic Sci.">
        <title>Complete genome sequence of the thermophilic sulfur-reducer Hippea maritima type strain (MH(2)).</title>
        <authorList>
            <person name="Huntemann M."/>
            <person name="Lu M."/>
            <person name="Nolan M."/>
            <person name="Lapidus A."/>
            <person name="Lucas S."/>
            <person name="Hammon N."/>
            <person name="Deshpande S."/>
            <person name="Cheng J.F."/>
            <person name="Tapia R."/>
            <person name="Han C."/>
            <person name="Goodwin L."/>
            <person name="Pitluck S."/>
            <person name="Liolios K."/>
            <person name="Pagani I."/>
            <person name="Ivanova N."/>
            <person name="Ovchinikova G."/>
            <person name="Pati A."/>
            <person name="Chen A."/>
            <person name="Palaniappan K."/>
            <person name="Land M."/>
            <person name="Hauser L."/>
            <person name="Jeffries C.D."/>
            <person name="Detter J.C."/>
            <person name="Brambilla E.M."/>
            <person name="Rohde M."/>
            <person name="Spring S."/>
            <person name="Goker M."/>
            <person name="Woyke T."/>
            <person name="Bristow J."/>
            <person name="Eisen J.A."/>
            <person name="Markowitz V."/>
            <person name="Hugenholtz P."/>
            <person name="Kyrpides N.C."/>
            <person name="Klenk H.P."/>
            <person name="Mavromatis K."/>
        </authorList>
    </citation>
    <scope>NUCLEOTIDE SEQUENCE [LARGE SCALE GENOMIC DNA]</scope>
    <source>
        <strain evidence="11">ATCC 700847 / DSM 10411 / MH2</strain>
    </source>
</reference>
<keyword evidence="2" id="KW-0813">Transport</keyword>
<dbReference type="KEGG" id="hmr:Hipma_1010"/>
<evidence type="ECO:0000256" key="4">
    <source>
        <dbReference type="ARBA" id="ARBA00022692"/>
    </source>
</evidence>
<accession>F2LW42</accession>
<dbReference type="RefSeq" id="WP_013682015.1">
    <property type="nucleotide sequence ID" value="NC_015318.1"/>
</dbReference>
<evidence type="ECO:0000256" key="9">
    <source>
        <dbReference type="SAM" id="Phobius"/>
    </source>
</evidence>
<feature type="transmembrane region" description="Helical" evidence="9">
    <location>
        <begin position="190"/>
        <end position="212"/>
    </location>
</feature>
<protein>
    <submittedName>
        <fullName evidence="10">ABC-type transporter, integral membrane subunit</fullName>
    </submittedName>
</protein>
<comment type="subcellular location">
    <subcellularLocation>
        <location evidence="1">Cell membrane</location>
        <topology evidence="1">Multi-pass membrane protein</topology>
    </subcellularLocation>
</comment>
<keyword evidence="4 9" id="KW-0812">Transmembrane</keyword>
<feature type="transmembrane region" description="Helical" evidence="9">
    <location>
        <begin position="224"/>
        <end position="249"/>
    </location>
</feature>
<evidence type="ECO:0000256" key="3">
    <source>
        <dbReference type="ARBA" id="ARBA00022475"/>
    </source>
</evidence>
<dbReference type="Gene3D" id="1.10.3470.10">
    <property type="entry name" value="ABC transporter involved in vitamin B12 uptake, BtuC"/>
    <property type="match status" value="1"/>
</dbReference>
<evidence type="ECO:0000256" key="8">
    <source>
        <dbReference type="ARBA" id="ARBA00037998"/>
    </source>
</evidence>
<dbReference type="EMBL" id="CP002606">
    <property type="protein sequence ID" value="AEA33976.1"/>
    <property type="molecule type" value="Genomic_DNA"/>
</dbReference>
<evidence type="ECO:0000313" key="11">
    <source>
        <dbReference type="Proteomes" id="UP000008139"/>
    </source>
</evidence>
<dbReference type="STRING" id="760142.Hipma_1010"/>
<proteinExistence type="inferred from homology"/>
<dbReference type="GO" id="GO:0005886">
    <property type="term" value="C:plasma membrane"/>
    <property type="evidence" value="ECO:0007669"/>
    <property type="project" value="UniProtKB-SubCell"/>
</dbReference>
<name>F2LW42_HIPMA</name>
<dbReference type="CDD" id="cd06582">
    <property type="entry name" value="TM_PBP1_LivH_like"/>
    <property type="match status" value="1"/>
</dbReference>
<dbReference type="Proteomes" id="UP000008139">
    <property type="component" value="Chromosome"/>
</dbReference>
<dbReference type="eggNOG" id="COG0559">
    <property type="taxonomic scope" value="Bacteria"/>
</dbReference>
<dbReference type="InterPro" id="IPR037294">
    <property type="entry name" value="ABC_BtuC-like"/>
</dbReference>
<sequence>METFIQYTINGIITGLIYALVAIGFNIIYSSVRIVNFAQGEFIMLGGVVEFYLLGLGWPVFLSLLVSSVFVGVVGILVYFIFIKNTKRPTELSLIILTIGISVLIRGVTMVIFGKNAYPVGNFLSFESINLANLTFSSQYLVVFFVVVFLVGILFWFFSKTLTGKLFLASSLNPLACRLFGVNVSNLSAMSFFISGLVGAIGGAVIAPISFVKYDMGLMFGLKGFAASVVGGFGNNIGAVVGGLVIGISESLAAGYVSSSYKDMVAFVVMIAVLFIAPEGIFGSKDVERV</sequence>
<evidence type="ECO:0000256" key="6">
    <source>
        <dbReference type="ARBA" id="ARBA00022989"/>
    </source>
</evidence>
<feature type="transmembrane region" description="Helical" evidence="9">
    <location>
        <begin position="264"/>
        <end position="282"/>
    </location>
</feature>
<dbReference type="InterPro" id="IPR001851">
    <property type="entry name" value="ABC_transp_permease"/>
</dbReference>
<keyword evidence="5" id="KW-0029">Amino-acid transport</keyword>
<dbReference type="PANTHER" id="PTHR11795:SF450">
    <property type="entry name" value="ABC TRANSPORTER PERMEASE PROTEIN"/>
    <property type="match status" value="1"/>
</dbReference>
<evidence type="ECO:0000256" key="5">
    <source>
        <dbReference type="ARBA" id="ARBA00022970"/>
    </source>
</evidence>
<evidence type="ECO:0000256" key="7">
    <source>
        <dbReference type="ARBA" id="ARBA00023136"/>
    </source>
</evidence>
<dbReference type="OrthoDB" id="9807115at2"/>
<dbReference type="GO" id="GO:0022857">
    <property type="term" value="F:transmembrane transporter activity"/>
    <property type="evidence" value="ECO:0007669"/>
    <property type="project" value="InterPro"/>
</dbReference>
<feature type="transmembrane region" description="Helical" evidence="9">
    <location>
        <begin position="138"/>
        <end position="159"/>
    </location>
</feature>
<dbReference type="GO" id="GO:0006865">
    <property type="term" value="P:amino acid transport"/>
    <property type="evidence" value="ECO:0007669"/>
    <property type="project" value="UniProtKB-KW"/>
</dbReference>
<organism evidence="10 11">
    <name type="scientific">Hippea maritima (strain ATCC 700847 / DSM 10411 / MH2)</name>
    <dbReference type="NCBI Taxonomy" id="760142"/>
    <lineage>
        <taxon>Bacteria</taxon>
        <taxon>Pseudomonadati</taxon>
        <taxon>Campylobacterota</taxon>
        <taxon>Desulfurellia</taxon>
        <taxon>Desulfurellales</taxon>
        <taxon>Hippeaceae</taxon>
        <taxon>Hippea</taxon>
    </lineage>
</organism>
<keyword evidence="3" id="KW-1003">Cell membrane</keyword>
<dbReference type="InterPro" id="IPR052157">
    <property type="entry name" value="BCAA_transport_permease"/>
</dbReference>
<keyword evidence="7 9" id="KW-0472">Membrane</keyword>
<feature type="transmembrane region" description="Helical" evidence="9">
    <location>
        <begin position="166"/>
        <end position="184"/>
    </location>
</feature>
<feature type="transmembrane region" description="Helical" evidence="9">
    <location>
        <begin position="60"/>
        <end position="82"/>
    </location>
</feature>
<evidence type="ECO:0000256" key="1">
    <source>
        <dbReference type="ARBA" id="ARBA00004651"/>
    </source>
</evidence>
<comment type="similarity">
    <text evidence="8">Belongs to the binding-protein-dependent transport system permease family. LivHM subfamily.</text>
</comment>
<dbReference type="HOGENOM" id="CLU_039929_1_1_7"/>
<gene>
    <name evidence="10" type="ordered locus">Hipma_1010</name>
</gene>
<dbReference type="PANTHER" id="PTHR11795">
    <property type="entry name" value="BRANCHED-CHAIN AMINO ACID TRANSPORT SYSTEM PERMEASE PROTEIN LIVH"/>
    <property type="match status" value="1"/>
</dbReference>
<feature type="transmembrane region" description="Helical" evidence="9">
    <location>
        <begin position="94"/>
        <end position="118"/>
    </location>
</feature>
<feature type="transmembrane region" description="Helical" evidence="9">
    <location>
        <begin position="6"/>
        <end position="27"/>
    </location>
</feature>
<dbReference type="Pfam" id="PF02653">
    <property type="entry name" value="BPD_transp_2"/>
    <property type="match status" value="1"/>
</dbReference>
<keyword evidence="6 9" id="KW-1133">Transmembrane helix</keyword>
<keyword evidence="11" id="KW-1185">Reference proteome</keyword>
<reference evidence="11" key="2">
    <citation type="submission" date="2011-03" db="EMBL/GenBank/DDBJ databases">
        <title>The complete genome of Hippea maritima DSM 10411.</title>
        <authorList>
            <consortium name="US DOE Joint Genome Institute (JGI-PGF)"/>
            <person name="Lucas S."/>
            <person name="Copeland A."/>
            <person name="Lapidus A."/>
            <person name="Bruce D."/>
            <person name="Goodwin L."/>
            <person name="Pitluck S."/>
            <person name="Peters L."/>
            <person name="Kyrpides N."/>
            <person name="Mavromatis K."/>
            <person name="Pagani I."/>
            <person name="Ivanova N."/>
            <person name="Mikhailova N."/>
            <person name="Lu M."/>
            <person name="Detter J.C."/>
            <person name="Tapia R."/>
            <person name="Han C."/>
            <person name="Land M."/>
            <person name="Hauser L."/>
            <person name="Markowitz V."/>
            <person name="Cheng J.-F."/>
            <person name="Hugenholtz P."/>
            <person name="Woyke T."/>
            <person name="Wu D."/>
            <person name="Spring S."/>
            <person name="Schroeder M."/>
            <person name="Brambilla E."/>
            <person name="Klenk H.-P."/>
            <person name="Eisen J.A."/>
        </authorList>
    </citation>
    <scope>NUCLEOTIDE SEQUENCE [LARGE SCALE GENOMIC DNA]</scope>
    <source>
        <strain evidence="11">ATCC 700847 / DSM 10411 / MH2</strain>
    </source>
</reference>
<evidence type="ECO:0000313" key="10">
    <source>
        <dbReference type="EMBL" id="AEA33976.1"/>
    </source>
</evidence>
<dbReference type="InParanoid" id="F2LW42"/>
<evidence type="ECO:0000256" key="2">
    <source>
        <dbReference type="ARBA" id="ARBA00022448"/>
    </source>
</evidence>
<dbReference type="AlphaFoldDB" id="F2LW42"/>